<dbReference type="EMBL" id="UOFG01000091">
    <property type="protein sequence ID" value="VAW59701.1"/>
    <property type="molecule type" value="Genomic_DNA"/>
</dbReference>
<feature type="non-terminal residue" evidence="1">
    <location>
        <position position="35"/>
    </location>
</feature>
<reference evidence="1" key="1">
    <citation type="submission" date="2018-06" db="EMBL/GenBank/DDBJ databases">
        <authorList>
            <person name="Zhirakovskaya E."/>
        </authorList>
    </citation>
    <scope>NUCLEOTIDE SEQUENCE</scope>
</reference>
<dbReference type="AlphaFoldDB" id="A0A3B0WW56"/>
<protein>
    <submittedName>
        <fullName evidence="1">Uncharacterized protein</fullName>
    </submittedName>
</protein>
<proteinExistence type="predicted"/>
<sequence>MPQGLVQWLAYLSDKHLPLLKHTQKSVQSKIDQPQ</sequence>
<accession>A0A3B0WW56</accession>
<organism evidence="1">
    <name type="scientific">hydrothermal vent metagenome</name>
    <dbReference type="NCBI Taxonomy" id="652676"/>
    <lineage>
        <taxon>unclassified sequences</taxon>
        <taxon>metagenomes</taxon>
        <taxon>ecological metagenomes</taxon>
    </lineage>
</organism>
<gene>
    <name evidence="1" type="ORF">MNBD_GAMMA11-2608</name>
</gene>
<evidence type="ECO:0000313" key="1">
    <source>
        <dbReference type="EMBL" id="VAW59701.1"/>
    </source>
</evidence>
<name>A0A3B0WW56_9ZZZZ</name>